<keyword evidence="1" id="KW-0472">Membrane</keyword>
<dbReference type="Proteomes" id="UP000319812">
    <property type="component" value="Unassembled WGS sequence"/>
</dbReference>
<sequence>MNSANPMTRTNTLDHALVAPNILGPVVISNKRRSSWTYRCRDAALTLFTLGLWCLVLSQTYLQMADTELLLKVEMFLGLLEIVGLNFVIVFAVIHVWVMYERLLHGARKRRRSRAEAVSYKL</sequence>
<evidence type="ECO:0000313" key="3">
    <source>
        <dbReference type="Proteomes" id="UP000319812"/>
    </source>
</evidence>
<keyword evidence="1" id="KW-1133">Transmembrane helix</keyword>
<keyword evidence="1" id="KW-0812">Transmembrane</keyword>
<accession>A0A4Y4F2K5</accession>
<dbReference type="AlphaFoldDB" id="A0A4Y4F2K5"/>
<name>A0A4Y4F2K5_9GAMM</name>
<evidence type="ECO:0000313" key="2">
    <source>
        <dbReference type="EMBL" id="GED23523.1"/>
    </source>
</evidence>
<dbReference type="OrthoDB" id="6172144at2"/>
<keyword evidence="3" id="KW-1185">Reference proteome</keyword>
<gene>
    <name evidence="2" type="ORF">HHA01_25000</name>
</gene>
<evidence type="ECO:0000256" key="1">
    <source>
        <dbReference type="SAM" id="Phobius"/>
    </source>
</evidence>
<feature type="transmembrane region" description="Helical" evidence="1">
    <location>
        <begin position="82"/>
        <end position="104"/>
    </location>
</feature>
<proteinExistence type="predicted"/>
<protein>
    <submittedName>
        <fullName evidence="2">Uncharacterized protein</fullName>
    </submittedName>
</protein>
<feature type="transmembrane region" description="Helical" evidence="1">
    <location>
        <begin position="43"/>
        <end position="62"/>
    </location>
</feature>
<dbReference type="RefSeq" id="WP_141321282.1">
    <property type="nucleotide sequence ID" value="NZ_BJOC01000038.1"/>
</dbReference>
<dbReference type="EMBL" id="BJOC01000038">
    <property type="protein sequence ID" value="GED23523.1"/>
    <property type="molecule type" value="Genomic_DNA"/>
</dbReference>
<organism evidence="2 3">
    <name type="scientific">Halomonas halmophila</name>
    <dbReference type="NCBI Taxonomy" id="252"/>
    <lineage>
        <taxon>Bacteria</taxon>
        <taxon>Pseudomonadati</taxon>
        <taxon>Pseudomonadota</taxon>
        <taxon>Gammaproteobacteria</taxon>
        <taxon>Oceanospirillales</taxon>
        <taxon>Halomonadaceae</taxon>
        <taxon>Halomonas</taxon>
    </lineage>
</organism>
<reference evidence="2 3" key="1">
    <citation type="submission" date="2019-06" db="EMBL/GenBank/DDBJ databases">
        <title>Whole genome shotgun sequence of Halomonas halmophila NBRC 15537.</title>
        <authorList>
            <person name="Hosoyama A."/>
            <person name="Uohara A."/>
            <person name="Ohji S."/>
            <person name="Ichikawa N."/>
        </authorList>
    </citation>
    <scope>NUCLEOTIDE SEQUENCE [LARGE SCALE GENOMIC DNA]</scope>
    <source>
        <strain evidence="2 3">NBRC 15537</strain>
    </source>
</reference>
<comment type="caution">
    <text evidence="2">The sequence shown here is derived from an EMBL/GenBank/DDBJ whole genome shotgun (WGS) entry which is preliminary data.</text>
</comment>